<name>A0A0H5CYD9_9RHOB</name>
<dbReference type="Gene3D" id="3.40.30.10">
    <property type="entry name" value="Glutaredoxin"/>
    <property type="match status" value="1"/>
</dbReference>
<dbReference type="GO" id="GO:0017004">
    <property type="term" value="P:cytochrome complex assembly"/>
    <property type="evidence" value="ECO:0007669"/>
    <property type="project" value="UniProtKB-KW"/>
</dbReference>
<dbReference type="InterPro" id="IPR013766">
    <property type="entry name" value="Thioredoxin_domain"/>
</dbReference>
<gene>
    <name evidence="7" type="primary">cycY_2</name>
    <name evidence="7" type="ORF">NIT7321_00643</name>
</gene>
<dbReference type="InterPro" id="IPR036249">
    <property type="entry name" value="Thioredoxin-like_sf"/>
</dbReference>
<dbReference type="PANTHER" id="PTHR42852:SF6">
    <property type="entry name" value="THIOL:DISULFIDE INTERCHANGE PROTEIN DSBE"/>
    <property type="match status" value="1"/>
</dbReference>
<organism evidence="7 8">
    <name type="scientific">Phaeobacter italicus</name>
    <dbReference type="NCBI Taxonomy" id="481446"/>
    <lineage>
        <taxon>Bacteria</taxon>
        <taxon>Pseudomonadati</taxon>
        <taxon>Pseudomonadota</taxon>
        <taxon>Alphaproteobacteria</taxon>
        <taxon>Rhodobacterales</taxon>
        <taxon>Roseobacteraceae</taxon>
        <taxon>Phaeobacter</taxon>
    </lineage>
</organism>
<protein>
    <submittedName>
        <fullName evidence="7">Cytochrome c biogenesis protein CycY</fullName>
    </submittedName>
</protein>
<evidence type="ECO:0000313" key="8">
    <source>
        <dbReference type="Proteomes" id="UP000043764"/>
    </source>
</evidence>
<keyword evidence="8" id="KW-1185">Reference proteome</keyword>
<dbReference type="EMBL" id="CVRL01000006">
    <property type="protein sequence ID" value="CRL09809.1"/>
    <property type="molecule type" value="Genomic_DNA"/>
</dbReference>
<dbReference type="InterPro" id="IPR004799">
    <property type="entry name" value="Periplasmic_diS_OxRdtase_DsbE"/>
</dbReference>
<accession>A0A0H5CYD9</accession>
<comment type="similarity">
    <text evidence="2">Belongs to the thioredoxin family. DsbE subfamily.</text>
</comment>
<evidence type="ECO:0000256" key="3">
    <source>
        <dbReference type="ARBA" id="ARBA00022748"/>
    </source>
</evidence>
<evidence type="ECO:0000256" key="2">
    <source>
        <dbReference type="ARBA" id="ARBA00007758"/>
    </source>
</evidence>
<comment type="subcellular location">
    <subcellularLocation>
        <location evidence="1">Cell envelope</location>
    </subcellularLocation>
</comment>
<evidence type="ECO:0000313" key="7">
    <source>
        <dbReference type="EMBL" id="CRL09809.1"/>
    </source>
</evidence>
<sequence>MAKISPVMALPILVFGSFVALAYTGMFRDDPESLPSAREGQSAPPVVMTPFADDPGFDDATLRDGDVKLVNFWASWCGPCRVEHPSLDALSKEGLAIYGVNYKDQEDNAVGFLEELGNPYRAVGRDEQGRMALDWGVYGVPETYVIDGEGTIILRFAGPITQRVIDSTIRPALDRAAGTAGDAGS</sequence>
<reference evidence="8" key="1">
    <citation type="submission" date="2015-05" db="EMBL/GenBank/DDBJ databases">
        <authorList>
            <person name="Rodrigo-Torres Lidia"/>
            <person name="Arahal R.David."/>
        </authorList>
    </citation>
    <scope>NUCLEOTIDE SEQUENCE [LARGE SCALE GENOMIC DNA]</scope>
    <source>
        <strain evidence="8">CECT 7321</strain>
    </source>
</reference>
<dbReference type="AlphaFoldDB" id="A0A0H5CYD9"/>
<evidence type="ECO:0000256" key="1">
    <source>
        <dbReference type="ARBA" id="ARBA00004196"/>
    </source>
</evidence>
<evidence type="ECO:0000256" key="4">
    <source>
        <dbReference type="ARBA" id="ARBA00023157"/>
    </source>
</evidence>
<dbReference type="GO" id="GO:0015036">
    <property type="term" value="F:disulfide oxidoreductase activity"/>
    <property type="evidence" value="ECO:0007669"/>
    <property type="project" value="InterPro"/>
</dbReference>
<dbReference type="PROSITE" id="PS00194">
    <property type="entry name" value="THIOREDOXIN_1"/>
    <property type="match status" value="1"/>
</dbReference>
<dbReference type="InterPro" id="IPR017937">
    <property type="entry name" value="Thioredoxin_CS"/>
</dbReference>
<dbReference type="SUPFAM" id="SSF52833">
    <property type="entry name" value="Thioredoxin-like"/>
    <property type="match status" value="1"/>
</dbReference>
<keyword evidence="4" id="KW-1015">Disulfide bond</keyword>
<dbReference type="RefSeq" id="WP_037302276.1">
    <property type="nucleotide sequence ID" value="NZ_BSKQ01000001.1"/>
</dbReference>
<dbReference type="GO" id="GO:0030288">
    <property type="term" value="C:outer membrane-bounded periplasmic space"/>
    <property type="evidence" value="ECO:0007669"/>
    <property type="project" value="InterPro"/>
</dbReference>
<evidence type="ECO:0000259" key="6">
    <source>
        <dbReference type="PROSITE" id="PS51352"/>
    </source>
</evidence>
<dbReference type="PANTHER" id="PTHR42852">
    <property type="entry name" value="THIOL:DISULFIDE INTERCHANGE PROTEIN DSBE"/>
    <property type="match status" value="1"/>
</dbReference>
<dbReference type="PROSITE" id="PS51352">
    <property type="entry name" value="THIOREDOXIN_2"/>
    <property type="match status" value="1"/>
</dbReference>
<evidence type="ECO:0000256" key="5">
    <source>
        <dbReference type="ARBA" id="ARBA00023284"/>
    </source>
</evidence>
<dbReference type="CDD" id="cd03010">
    <property type="entry name" value="TlpA_like_DsbE"/>
    <property type="match status" value="1"/>
</dbReference>
<dbReference type="Pfam" id="PF08534">
    <property type="entry name" value="Redoxin"/>
    <property type="match status" value="1"/>
</dbReference>
<proteinExistence type="inferred from homology"/>
<dbReference type="InterPro" id="IPR050553">
    <property type="entry name" value="Thioredoxin_ResA/DsbE_sf"/>
</dbReference>
<keyword evidence="3" id="KW-0201">Cytochrome c-type biogenesis</keyword>
<feature type="domain" description="Thioredoxin" evidence="6">
    <location>
        <begin position="37"/>
        <end position="178"/>
    </location>
</feature>
<dbReference type="Proteomes" id="UP000043764">
    <property type="component" value="Unassembled WGS sequence"/>
</dbReference>
<dbReference type="NCBIfam" id="TIGR00385">
    <property type="entry name" value="dsbE"/>
    <property type="match status" value="1"/>
</dbReference>
<keyword evidence="5" id="KW-0676">Redox-active center</keyword>
<dbReference type="STRING" id="481446.NIT7645_00422"/>
<dbReference type="InterPro" id="IPR013740">
    <property type="entry name" value="Redoxin"/>
</dbReference>